<dbReference type="InterPro" id="IPR016848">
    <property type="entry name" value="RNase_P/MRP_Rpp29-subunit"/>
</dbReference>
<gene>
    <name evidence="6" type="ORF">FSP39_009857</name>
</gene>
<dbReference type="PANTHER" id="PTHR13348:SF0">
    <property type="entry name" value="RIBONUCLEASE P PROTEIN SUBUNIT P29"/>
    <property type="match status" value="1"/>
</dbReference>
<dbReference type="Gene3D" id="2.30.30.210">
    <property type="entry name" value="Ribonuclease P/MRP, subunit p29"/>
    <property type="match status" value="1"/>
</dbReference>
<dbReference type="EMBL" id="VSWD01000012">
    <property type="protein sequence ID" value="KAK3085870.1"/>
    <property type="molecule type" value="Genomic_DNA"/>
</dbReference>
<comment type="similarity">
    <text evidence="2">Belongs to the eukaryotic/archaeal RNase P protein component 1 family.</text>
</comment>
<comment type="caution">
    <text evidence="6">The sequence shown here is derived from an EMBL/GenBank/DDBJ whole genome shotgun (WGS) entry which is preliminary data.</text>
</comment>
<dbReference type="GO" id="GO:0000172">
    <property type="term" value="C:ribonuclease MRP complex"/>
    <property type="evidence" value="ECO:0007669"/>
    <property type="project" value="InterPro"/>
</dbReference>
<dbReference type="GO" id="GO:0033204">
    <property type="term" value="F:ribonuclease P RNA binding"/>
    <property type="evidence" value="ECO:0007669"/>
    <property type="project" value="InterPro"/>
</dbReference>
<dbReference type="Pfam" id="PF01868">
    <property type="entry name" value="RNase_P-MRP_p29"/>
    <property type="match status" value="1"/>
</dbReference>
<dbReference type="SUPFAM" id="SSF101744">
    <property type="entry name" value="Rof/RNase P subunit-like"/>
    <property type="match status" value="1"/>
</dbReference>
<dbReference type="AlphaFoldDB" id="A0AA88XK88"/>
<dbReference type="InterPro" id="IPR023534">
    <property type="entry name" value="Rof/RNase_P-like"/>
</dbReference>
<evidence type="ECO:0000256" key="5">
    <source>
        <dbReference type="PIRNR" id="PIRNR027081"/>
    </source>
</evidence>
<dbReference type="GO" id="GO:0001682">
    <property type="term" value="P:tRNA 5'-leader removal"/>
    <property type="evidence" value="ECO:0007669"/>
    <property type="project" value="InterPro"/>
</dbReference>
<dbReference type="PIRSF" id="PIRSF027081">
    <property type="entry name" value="RNase_P/MRP_p29_subunit"/>
    <property type="match status" value="1"/>
</dbReference>
<keyword evidence="7" id="KW-1185">Reference proteome</keyword>
<dbReference type="GO" id="GO:0030677">
    <property type="term" value="C:ribonuclease P complex"/>
    <property type="evidence" value="ECO:0007669"/>
    <property type="project" value="UniProtKB-UniRule"/>
</dbReference>
<organism evidence="6 7">
    <name type="scientific">Pinctada imbricata</name>
    <name type="common">Atlantic pearl-oyster</name>
    <name type="synonym">Pinctada martensii</name>
    <dbReference type="NCBI Taxonomy" id="66713"/>
    <lineage>
        <taxon>Eukaryota</taxon>
        <taxon>Metazoa</taxon>
        <taxon>Spiralia</taxon>
        <taxon>Lophotrochozoa</taxon>
        <taxon>Mollusca</taxon>
        <taxon>Bivalvia</taxon>
        <taxon>Autobranchia</taxon>
        <taxon>Pteriomorphia</taxon>
        <taxon>Pterioida</taxon>
        <taxon>Pterioidea</taxon>
        <taxon>Pteriidae</taxon>
        <taxon>Pinctada</taxon>
    </lineage>
</organism>
<protein>
    <recommendedName>
        <fullName evidence="3 5">Ribonuclease P protein subunit p29</fullName>
    </recommendedName>
</protein>
<dbReference type="InterPro" id="IPR036980">
    <property type="entry name" value="RNase_P/MRP_Rpp29_sf"/>
</dbReference>
<name>A0AA88XK88_PINIB</name>
<proteinExistence type="inferred from homology"/>
<sequence>MYEGLPNFAYEHASVLGLTSSLHVKDDFVSTFLQKSLPATRLEKGEDGDIQHKFQMLDSIKKKSVVRDTEKRGIKKKAKKLTAKEKRKLKLFEIEKEDQKYEDYLPMHELWLAYMRKTMGLDKRDDINVQESGMKLLKGDLHGSNLLVYKSRCPSYIGTAGICLKETKNMFTLITKENKVKCIPKLHSVFMVQIDDHVFTIAGDNFRVAAAKRSTHKFKSKGGQLTV</sequence>
<dbReference type="PANTHER" id="PTHR13348">
    <property type="entry name" value="RIBONUCLEASE P SUBUNIT P29"/>
    <property type="match status" value="1"/>
</dbReference>
<dbReference type="InterPro" id="IPR002730">
    <property type="entry name" value="Rpp29/RNP1"/>
</dbReference>
<accession>A0AA88XK88</accession>
<evidence type="ECO:0000313" key="7">
    <source>
        <dbReference type="Proteomes" id="UP001186944"/>
    </source>
</evidence>
<evidence type="ECO:0000256" key="2">
    <source>
        <dbReference type="ARBA" id="ARBA00006181"/>
    </source>
</evidence>
<evidence type="ECO:0000256" key="3">
    <source>
        <dbReference type="ARBA" id="ARBA00016225"/>
    </source>
</evidence>
<dbReference type="SMART" id="SM00538">
    <property type="entry name" value="POP4"/>
    <property type="match status" value="1"/>
</dbReference>
<dbReference type="Proteomes" id="UP001186944">
    <property type="component" value="Unassembled WGS sequence"/>
</dbReference>
<dbReference type="GO" id="GO:0005730">
    <property type="term" value="C:nucleolus"/>
    <property type="evidence" value="ECO:0007669"/>
    <property type="project" value="UniProtKB-SubCell"/>
</dbReference>
<keyword evidence="5" id="KW-0539">Nucleus</keyword>
<evidence type="ECO:0000256" key="1">
    <source>
        <dbReference type="ARBA" id="ARBA00002435"/>
    </source>
</evidence>
<comment type="subunit">
    <text evidence="4">Component of nuclear RNase P and RNase MRP ribonucleoproteins. RNase P consists of a catalytic RNA moiety and 10 different protein chains; POP1, POP4, POP5, POP7, RPP14, RPP21, RPP25, RPP30, RPP38 and RPP40. Within the RNase P complex, POP1, POP7 and RPP25 form the 'finger' subcomplex, POP5, RPP14, RPP40 and homodimeric RPP30 form the 'palm' subcomplex, and RPP21, POP4 and RPP38 form the 'wrist' subcomplex. All subunits of the RNase P complex interact with the catalytic RNA. Several subunits of RNase P are also part of the RNase MRP complex. RNase MRP consists of a catalytic RNA moiety and about 8 protein subunits; POP1, POP7, RPP25, RPP30, RPP38, RPP40 and possibly also POP4 and POP5.</text>
</comment>
<reference evidence="6" key="1">
    <citation type="submission" date="2019-08" db="EMBL/GenBank/DDBJ databases">
        <title>The improved chromosome-level genome for the pearl oyster Pinctada fucata martensii using PacBio sequencing and Hi-C.</title>
        <authorList>
            <person name="Zheng Z."/>
        </authorList>
    </citation>
    <scope>NUCLEOTIDE SEQUENCE</scope>
    <source>
        <strain evidence="6">ZZ-2019</strain>
        <tissue evidence="6">Adductor muscle</tissue>
    </source>
</reference>
<comment type="function">
    <text evidence="1 5">Component of ribonuclease P, a ribonucleoprotein complex that generates mature tRNA molecules by cleaving their 5'-ends.</text>
</comment>
<evidence type="ECO:0000256" key="4">
    <source>
        <dbReference type="ARBA" id="ARBA00046486"/>
    </source>
</evidence>
<evidence type="ECO:0000313" key="6">
    <source>
        <dbReference type="EMBL" id="KAK3085870.1"/>
    </source>
</evidence>
<dbReference type="GO" id="GO:0006364">
    <property type="term" value="P:rRNA processing"/>
    <property type="evidence" value="ECO:0007669"/>
    <property type="project" value="TreeGrafter"/>
</dbReference>
<comment type="subcellular location">
    <subcellularLocation>
        <location evidence="5">Nucleus</location>
        <location evidence="5">Nucleolus</location>
    </subcellularLocation>
</comment>
<keyword evidence="5" id="KW-0819">tRNA processing</keyword>